<dbReference type="PRINTS" id="PR00081">
    <property type="entry name" value="GDHRDH"/>
</dbReference>
<evidence type="ECO:0000256" key="1">
    <source>
        <dbReference type="ARBA" id="ARBA00006484"/>
    </source>
</evidence>
<dbReference type="EMBL" id="JBANEI010000006">
    <property type="protein sequence ID" value="MEI2682269.1"/>
    <property type="molecule type" value="Genomic_DNA"/>
</dbReference>
<dbReference type="NCBIfam" id="NF005559">
    <property type="entry name" value="PRK07231.1"/>
    <property type="match status" value="1"/>
</dbReference>
<gene>
    <name evidence="4" type="ORF">V8N49_11420</name>
</gene>
<dbReference type="PANTHER" id="PTHR42760">
    <property type="entry name" value="SHORT-CHAIN DEHYDROGENASES/REDUCTASES FAMILY MEMBER"/>
    <property type="match status" value="1"/>
</dbReference>
<comment type="similarity">
    <text evidence="1">Belongs to the short-chain dehydrogenases/reductases (SDR) family.</text>
</comment>
<dbReference type="NCBIfam" id="NF005309">
    <property type="entry name" value="PRK06841.1"/>
    <property type="match status" value="1"/>
</dbReference>
<dbReference type="InterPro" id="IPR020904">
    <property type="entry name" value="Sc_DH/Rdtase_CS"/>
</dbReference>
<dbReference type="SUPFAM" id="SSF51735">
    <property type="entry name" value="NAD(P)-binding Rossmann-fold domains"/>
    <property type="match status" value="1"/>
</dbReference>
<dbReference type="InterPro" id="IPR002347">
    <property type="entry name" value="SDR_fam"/>
</dbReference>
<proteinExistence type="inferred from homology"/>
<dbReference type="PANTHER" id="PTHR42760:SF115">
    <property type="entry name" value="3-OXOACYL-[ACYL-CARRIER-PROTEIN] REDUCTASE FABG"/>
    <property type="match status" value="1"/>
</dbReference>
<dbReference type="PRINTS" id="PR00080">
    <property type="entry name" value="SDRFAMILY"/>
</dbReference>
<organism evidence="4 5">
    <name type="scientific">Erwinia aphidicola</name>
    <dbReference type="NCBI Taxonomy" id="68334"/>
    <lineage>
        <taxon>Bacteria</taxon>
        <taxon>Pseudomonadati</taxon>
        <taxon>Pseudomonadota</taxon>
        <taxon>Gammaproteobacteria</taxon>
        <taxon>Enterobacterales</taxon>
        <taxon>Erwiniaceae</taxon>
        <taxon>Erwinia</taxon>
    </lineage>
</organism>
<reference evidence="4 5" key="1">
    <citation type="submission" date="2024-02" db="EMBL/GenBank/DDBJ databases">
        <title>First report Erwinia aphidicola in onion in Chile.</title>
        <authorList>
            <person name="Valenzuela M."/>
            <person name="Pena M."/>
            <person name="Dutta B."/>
        </authorList>
    </citation>
    <scope>NUCLEOTIDE SEQUENCE [LARGE SCALE GENOMIC DNA]</scope>
    <source>
        <strain evidence="4 5">QCJ3A</strain>
    </source>
</reference>
<evidence type="ECO:0000256" key="2">
    <source>
        <dbReference type="ARBA" id="ARBA00023002"/>
    </source>
</evidence>
<dbReference type="SMART" id="SM00822">
    <property type="entry name" value="PKS_KR"/>
    <property type="match status" value="1"/>
</dbReference>
<keyword evidence="2" id="KW-0560">Oxidoreductase</keyword>
<dbReference type="Gene3D" id="3.40.50.720">
    <property type="entry name" value="NAD(P)-binding Rossmann-like Domain"/>
    <property type="match status" value="1"/>
</dbReference>
<comment type="caution">
    <text evidence="4">The sequence shown here is derived from an EMBL/GenBank/DDBJ whole genome shotgun (WGS) entry which is preliminary data.</text>
</comment>
<dbReference type="InterPro" id="IPR036291">
    <property type="entry name" value="NAD(P)-bd_dom_sf"/>
</dbReference>
<dbReference type="RefSeq" id="WP_099753431.1">
    <property type="nucleotide sequence ID" value="NZ_CAKKMT010000004.1"/>
</dbReference>
<keyword evidence="5" id="KW-1185">Reference proteome</keyword>
<dbReference type="Proteomes" id="UP001306592">
    <property type="component" value="Unassembled WGS sequence"/>
</dbReference>
<dbReference type="InterPro" id="IPR057326">
    <property type="entry name" value="KR_dom"/>
</dbReference>
<dbReference type="PROSITE" id="PS00061">
    <property type="entry name" value="ADH_SHORT"/>
    <property type="match status" value="1"/>
</dbReference>
<evidence type="ECO:0000313" key="5">
    <source>
        <dbReference type="Proteomes" id="UP001306592"/>
    </source>
</evidence>
<evidence type="ECO:0000313" key="4">
    <source>
        <dbReference type="EMBL" id="MEI2682269.1"/>
    </source>
</evidence>
<dbReference type="CDD" id="cd05233">
    <property type="entry name" value="SDR_c"/>
    <property type="match status" value="1"/>
</dbReference>
<accession>A0ABU8DI86</accession>
<name>A0ABU8DI86_ERWAP</name>
<evidence type="ECO:0000259" key="3">
    <source>
        <dbReference type="SMART" id="SM00822"/>
    </source>
</evidence>
<protein>
    <submittedName>
        <fullName evidence="4">D-threitol dehydrogenase</fullName>
    </submittedName>
</protein>
<sequence>MMKLPLDGKVALITGGAAGIGYAIAQEFLQQGARVALLDRDDRVGHIAAALNAEHALGIALDVTVPTAVNAAVAEVISHFGALDIAVNCAGVALLGPAEALSEADWDRTLDINLKGTFLVCQAAGQYFLRQQSGNIINMASQASVVALPQHIAYCASKAAVVGLTQVLALEWGPHNINVNAISPTVVLTELGAKAWAGEAGEAHKKQIPLRRFAEPAHIAATALFLASPGAAMMNGANVVVDGGFTIC</sequence>
<dbReference type="Pfam" id="PF13561">
    <property type="entry name" value="adh_short_C2"/>
    <property type="match status" value="1"/>
</dbReference>
<feature type="domain" description="Ketoreductase" evidence="3">
    <location>
        <begin position="9"/>
        <end position="185"/>
    </location>
</feature>